<comment type="similarity">
    <text evidence="2 6">Belongs to the acyl-CoA dehydrogenase family.</text>
</comment>
<dbReference type="PROSITE" id="PS00072">
    <property type="entry name" value="ACYL_COA_DH_1"/>
    <property type="match status" value="1"/>
</dbReference>
<dbReference type="Pfam" id="PF02770">
    <property type="entry name" value="Acyl-CoA_dh_M"/>
    <property type="match status" value="1"/>
</dbReference>
<dbReference type="SUPFAM" id="SSF56645">
    <property type="entry name" value="Acyl-CoA dehydrogenase NM domain-like"/>
    <property type="match status" value="1"/>
</dbReference>
<name>A0AAW6ANA9_CLOSY</name>
<feature type="domain" description="Acyl-CoA oxidase/dehydrogenase middle" evidence="8">
    <location>
        <begin position="120"/>
        <end position="215"/>
    </location>
</feature>
<protein>
    <submittedName>
        <fullName evidence="10">Acyl-CoA dehydrogenase family protein</fullName>
    </submittedName>
</protein>
<organism evidence="10 11">
    <name type="scientific">Clostridium symbiosum</name>
    <name type="common">Bacteroides symbiosus</name>
    <dbReference type="NCBI Taxonomy" id="1512"/>
    <lineage>
        <taxon>Bacteria</taxon>
        <taxon>Bacillati</taxon>
        <taxon>Bacillota</taxon>
        <taxon>Clostridia</taxon>
        <taxon>Lachnospirales</taxon>
        <taxon>Lachnospiraceae</taxon>
        <taxon>Otoolea</taxon>
    </lineage>
</organism>
<dbReference type="PANTHER" id="PTHR43884">
    <property type="entry name" value="ACYL-COA DEHYDROGENASE"/>
    <property type="match status" value="1"/>
</dbReference>
<dbReference type="Gene3D" id="1.10.540.10">
    <property type="entry name" value="Acyl-CoA dehydrogenase/oxidase, N-terminal domain"/>
    <property type="match status" value="1"/>
</dbReference>
<dbReference type="InterPro" id="IPR013786">
    <property type="entry name" value="AcylCoA_DH/ox_N"/>
</dbReference>
<evidence type="ECO:0000256" key="3">
    <source>
        <dbReference type="ARBA" id="ARBA00022630"/>
    </source>
</evidence>
<gene>
    <name evidence="10" type="ORF">PM006_00680</name>
</gene>
<evidence type="ECO:0000259" key="9">
    <source>
        <dbReference type="Pfam" id="PF02771"/>
    </source>
</evidence>
<dbReference type="InterPro" id="IPR006089">
    <property type="entry name" value="Acyl-CoA_DH_CS"/>
</dbReference>
<dbReference type="SUPFAM" id="SSF47203">
    <property type="entry name" value="Acyl-CoA dehydrogenase C-terminal domain-like"/>
    <property type="match status" value="1"/>
</dbReference>
<evidence type="ECO:0000313" key="11">
    <source>
        <dbReference type="Proteomes" id="UP001300871"/>
    </source>
</evidence>
<dbReference type="Gene3D" id="2.40.110.10">
    <property type="entry name" value="Butyryl-CoA Dehydrogenase, subunit A, domain 2"/>
    <property type="match status" value="1"/>
</dbReference>
<sequence>MPHILSEENREIQEMAREFAEAKIRPVSKEYDLRGETPLSVYKEAAGLGYTSLCIPEEFGGAGLGTFANILVAEEFARADAGFSVAVQASTLAMKPILLAGTKEQKQYAADALINGGMGSFCLTEPDAGSDAGAIRTKAVKKDGEYIITGRKCFITNAPHADFYVVFAKTEPDAGTKGISAFLVERGREGLSIGKHEDKMGIRLSTTADVILEEVHVPEAHLLGAEGKGFKLAMQTLDRTRLECAAMAAGLSQRAIDLSVDYAKTRVTFGKPIAKLQAIQFMLADMEIRNQAARSLVYQCAAMIDSGAVDGKMNAVAKTFSSEAAMQNTLDAVQIFSGYGYSREYEVEKLMRDAKIFMIFEGTNQIQRTVIAGHLIK</sequence>
<dbReference type="GO" id="GO:0050660">
    <property type="term" value="F:flavin adenine dinucleotide binding"/>
    <property type="evidence" value="ECO:0007669"/>
    <property type="project" value="InterPro"/>
</dbReference>
<keyword evidence="3 6" id="KW-0285">Flavoprotein</keyword>
<proteinExistence type="inferred from homology"/>
<dbReference type="InterPro" id="IPR046373">
    <property type="entry name" value="Acyl-CoA_Oxase/DH_mid-dom_sf"/>
</dbReference>
<dbReference type="EMBL" id="JAQLGM010000001">
    <property type="protein sequence ID" value="MDB1998720.1"/>
    <property type="molecule type" value="Genomic_DNA"/>
</dbReference>
<dbReference type="AlphaFoldDB" id="A0AAW6ANA9"/>
<evidence type="ECO:0000259" key="8">
    <source>
        <dbReference type="Pfam" id="PF02770"/>
    </source>
</evidence>
<dbReference type="Pfam" id="PF00441">
    <property type="entry name" value="Acyl-CoA_dh_1"/>
    <property type="match status" value="1"/>
</dbReference>
<dbReference type="Pfam" id="PF02771">
    <property type="entry name" value="Acyl-CoA_dh_N"/>
    <property type="match status" value="1"/>
</dbReference>
<evidence type="ECO:0000313" key="10">
    <source>
        <dbReference type="EMBL" id="MDB1998720.1"/>
    </source>
</evidence>
<evidence type="ECO:0000256" key="1">
    <source>
        <dbReference type="ARBA" id="ARBA00001974"/>
    </source>
</evidence>
<keyword evidence="4 6" id="KW-0274">FAD</keyword>
<dbReference type="InterPro" id="IPR037069">
    <property type="entry name" value="AcylCoA_DH/ox_N_sf"/>
</dbReference>
<evidence type="ECO:0000256" key="4">
    <source>
        <dbReference type="ARBA" id="ARBA00022827"/>
    </source>
</evidence>
<dbReference type="InterPro" id="IPR009075">
    <property type="entry name" value="AcylCo_DH/oxidase_C"/>
</dbReference>
<feature type="domain" description="Acyl-CoA dehydrogenase/oxidase C-terminal" evidence="7">
    <location>
        <begin position="227"/>
        <end position="375"/>
    </location>
</feature>
<reference evidence="10" key="1">
    <citation type="submission" date="2023-01" db="EMBL/GenBank/DDBJ databases">
        <title>Human gut microbiome strain richness.</title>
        <authorList>
            <person name="Chen-Liaw A."/>
        </authorList>
    </citation>
    <scope>NUCLEOTIDE SEQUENCE</scope>
    <source>
        <strain evidence="10">B1_m1001713B170214d0_201011</strain>
    </source>
</reference>
<accession>A0AAW6ANA9</accession>
<dbReference type="InterPro" id="IPR006091">
    <property type="entry name" value="Acyl-CoA_Oxase/DH_mid-dom"/>
</dbReference>
<evidence type="ECO:0000256" key="2">
    <source>
        <dbReference type="ARBA" id="ARBA00009347"/>
    </source>
</evidence>
<comment type="caution">
    <text evidence="10">The sequence shown here is derived from an EMBL/GenBank/DDBJ whole genome shotgun (WGS) entry which is preliminary data.</text>
</comment>
<evidence type="ECO:0000256" key="6">
    <source>
        <dbReference type="RuleBase" id="RU362125"/>
    </source>
</evidence>
<evidence type="ECO:0000256" key="5">
    <source>
        <dbReference type="ARBA" id="ARBA00023002"/>
    </source>
</evidence>
<comment type="cofactor">
    <cofactor evidence="1 6">
        <name>FAD</name>
        <dbReference type="ChEBI" id="CHEBI:57692"/>
    </cofactor>
</comment>
<feature type="domain" description="Acyl-CoA dehydrogenase/oxidase N-terminal" evidence="9">
    <location>
        <begin position="6"/>
        <end position="116"/>
    </location>
</feature>
<dbReference type="InterPro" id="IPR036250">
    <property type="entry name" value="AcylCo_DH-like_C"/>
</dbReference>
<dbReference type="InterPro" id="IPR009100">
    <property type="entry name" value="AcylCoA_DH/oxidase_NM_dom_sf"/>
</dbReference>
<dbReference type="GeneID" id="57968456"/>
<dbReference type="Proteomes" id="UP001300871">
    <property type="component" value="Unassembled WGS sequence"/>
</dbReference>
<dbReference type="PANTHER" id="PTHR43884:SF12">
    <property type="entry name" value="ISOVALERYL-COA DEHYDROGENASE, MITOCHONDRIAL-RELATED"/>
    <property type="match status" value="1"/>
</dbReference>
<dbReference type="FunFam" id="1.20.140.10:FF:000011">
    <property type="entry name" value="Medium-chain specific acyl-CoA dehydrogenase, mitochondrial"/>
    <property type="match status" value="1"/>
</dbReference>
<dbReference type="PIRSF" id="PIRSF016578">
    <property type="entry name" value="HsaA"/>
    <property type="match status" value="1"/>
</dbReference>
<keyword evidence="5 6" id="KW-0560">Oxidoreductase</keyword>
<dbReference type="GO" id="GO:0003995">
    <property type="term" value="F:acyl-CoA dehydrogenase activity"/>
    <property type="evidence" value="ECO:0007669"/>
    <property type="project" value="InterPro"/>
</dbReference>
<dbReference type="Gene3D" id="1.20.140.10">
    <property type="entry name" value="Butyryl-CoA Dehydrogenase, subunit A, domain 3"/>
    <property type="match status" value="1"/>
</dbReference>
<evidence type="ECO:0000259" key="7">
    <source>
        <dbReference type="Pfam" id="PF00441"/>
    </source>
</evidence>
<dbReference type="FunFam" id="2.40.110.10:FF:000001">
    <property type="entry name" value="Acyl-CoA dehydrogenase, mitochondrial"/>
    <property type="match status" value="1"/>
</dbReference>
<dbReference type="RefSeq" id="WP_150027521.1">
    <property type="nucleotide sequence ID" value="NZ_JANKAG010000005.1"/>
</dbReference>